<dbReference type="InterPro" id="IPR020610">
    <property type="entry name" value="Thiolase_AS"/>
</dbReference>
<evidence type="ECO:0000256" key="3">
    <source>
        <dbReference type="ARBA" id="ARBA00022679"/>
    </source>
</evidence>
<dbReference type="AlphaFoldDB" id="A0A4R3VQS7"/>
<keyword evidence="6 8" id="KW-0443">Lipid metabolism</keyword>
<dbReference type="OrthoDB" id="8951704at2"/>
<dbReference type="PANTHER" id="PTHR42689">
    <property type="entry name" value="ACETYL-COA ACYLTRANSFERASE FADA2 (3-KETOACYL-COA THIOLASE) (BETA-KETOTHIOLASE)-RELATED"/>
    <property type="match status" value="1"/>
</dbReference>
<evidence type="ECO:0000256" key="10">
    <source>
        <dbReference type="RuleBase" id="RU003557"/>
    </source>
</evidence>
<protein>
    <recommendedName>
        <fullName evidence="8">3-ketoacyl-CoA thiolase</fullName>
        <ecNumber evidence="8">2.3.1.16</ecNumber>
    </recommendedName>
    <alternativeName>
        <fullName evidence="8">ACSs</fullName>
    </alternativeName>
    <alternativeName>
        <fullName evidence="8">Acetyl-CoA acyltransferase</fullName>
    </alternativeName>
    <alternativeName>
        <fullName evidence="8">Acyl-CoA ligase</fullName>
    </alternativeName>
    <alternativeName>
        <fullName evidence="8">Beta-ketothiolase</fullName>
    </alternativeName>
    <alternativeName>
        <fullName evidence="8">Fatty acid oxidation complex subunit beta</fullName>
    </alternativeName>
</protein>
<organism evidence="13 14">
    <name type="scientific">Samsonia erythrinae</name>
    <dbReference type="NCBI Taxonomy" id="160434"/>
    <lineage>
        <taxon>Bacteria</taxon>
        <taxon>Pseudomonadati</taxon>
        <taxon>Pseudomonadota</taxon>
        <taxon>Gammaproteobacteria</taxon>
        <taxon>Enterobacterales</taxon>
        <taxon>Pectobacteriaceae</taxon>
        <taxon>Samsonia</taxon>
    </lineage>
</organism>
<keyword evidence="5 8" id="KW-0442">Lipid degradation</keyword>
<evidence type="ECO:0000256" key="8">
    <source>
        <dbReference type="HAMAP-Rule" id="MF_01618"/>
    </source>
</evidence>
<dbReference type="InterPro" id="IPR012806">
    <property type="entry name" value="Ac-CoA_C-AcTrfase_FadI"/>
</dbReference>
<evidence type="ECO:0000256" key="1">
    <source>
        <dbReference type="ARBA" id="ARBA00010982"/>
    </source>
</evidence>
<dbReference type="NCBIfam" id="TIGR01930">
    <property type="entry name" value="AcCoA-C-Actrans"/>
    <property type="match status" value="1"/>
</dbReference>
<comment type="similarity">
    <text evidence="1 8 10">Belongs to the thiolase-like superfamily. Thiolase family.</text>
</comment>
<reference evidence="13 14" key="1">
    <citation type="submission" date="2019-03" db="EMBL/GenBank/DDBJ databases">
        <title>Genomic Encyclopedia of Type Strains, Phase IV (KMG-IV): sequencing the most valuable type-strain genomes for metagenomic binning, comparative biology and taxonomic classification.</title>
        <authorList>
            <person name="Goeker M."/>
        </authorList>
    </citation>
    <scope>NUCLEOTIDE SEQUENCE [LARGE SCALE GENOMIC DNA]</scope>
    <source>
        <strain evidence="13 14">DSM 16730</strain>
    </source>
</reference>
<keyword evidence="3 8" id="KW-0808">Transferase</keyword>
<dbReference type="PANTHER" id="PTHR42689:SF1">
    <property type="entry name" value="ACETYL-COA ACYLTRANSFERASE FADA2 (3-KETOACYL-COA THIOLASE) (BETA-KETOTHIOLASE)-RELATED"/>
    <property type="match status" value="1"/>
</dbReference>
<accession>A0A4R3VQS7</accession>
<dbReference type="HAMAP" id="MF_01618">
    <property type="entry name" value="FadI"/>
    <property type="match status" value="1"/>
</dbReference>
<dbReference type="EC" id="2.3.1.16" evidence="8"/>
<dbReference type="EMBL" id="SMBY01000003">
    <property type="protein sequence ID" value="TCV07049.1"/>
    <property type="molecule type" value="Genomic_DNA"/>
</dbReference>
<dbReference type="CDD" id="cd00751">
    <property type="entry name" value="thiolase"/>
    <property type="match status" value="1"/>
</dbReference>
<feature type="active site" description="Proton acceptor" evidence="8 9">
    <location>
        <position position="422"/>
    </location>
</feature>
<dbReference type="PIRSF" id="PIRSF000429">
    <property type="entry name" value="Ac-CoA_Ac_transf"/>
    <property type="match status" value="1"/>
</dbReference>
<evidence type="ECO:0000313" key="14">
    <source>
        <dbReference type="Proteomes" id="UP000295433"/>
    </source>
</evidence>
<keyword evidence="2 8" id="KW-0963">Cytoplasm</keyword>
<evidence type="ECO:0000256" key="2">
    <source>
        <dbReference type="ARBA" id="ARBA00022490"/>
    </source>
</evidence>
<comment type="catalytic activity">
    <reaction evidence="8">
        <text>an acyl-CoA + acetyl-CoA = a 3-oxoacyl-CoA + CoA</text>
        <dbReference type="Rhea" id="RHEA:21564"/>
        <dbReference type="ChEBI" id="CHEBI:57287"/>
        <dbReference type="ChEBI" id="CHEBI:57288"/>
        <dbReference type="ChEBI" id="CHEBI:58342"/>
        <dbReference type="ChEBI" id="CHEBI:90726"/>
        <dbReference type="EC" id="2.3.1.16"/>
    </reaction>
</comment>
<dbReference type="InterPro" id="IPR016039">
    <property type="entry name" value="Thiolase-like"/>
</dbReference>
<evidence type="ECO:0000256" key="6">
    <source>
        <dbReference type="ARBA" id="ARBA00023098"/>
    </source>
</evidence>
<keyword evidence="4 8" id="KW-0276">Fatty acid metabolism</keyword>
<feature type="active site" description="Acyl-thioester intermediate" evidence="8 9">
    <location>
        <position position="99"/>
    </location>
</feature>
<dbReference type="InterPro" id="IPR002155">
    <property type="entry name" value="Thiolase"/>
</dbReference>
<dbReference type="FunFam" id="3.40.47.10:FF:000011">
    <property type="entry name" value="3-ketoacyl-CoA thiolase"/>
    <property type="match status" value="1"/>
</dbReference>
<evidence type="ECO:0000256" key="7">
    <source>
        <dbReference type="ARBA" id="ARBA00023315"/>
    </source>
</evidence>
<comment type="caution">
    <text evidence="13">The sequence shown here is derived from an EMBL/GenBank/DDBJ whole genome shotgun (WGS) entry which is preliminary data.</text>
</comment>
<feature type="active site" description="Proton acceptor" evidence="8 9">
    <location>
        <position position="392"/>
    </location>
</feature>
<dbReference type="Pfam" id="PF02803">
    <property type="entry name" value="Thiolase_C"/>
    <property type="match status" value="1"/>
</dbReference>
<dbReference type="NCBIfam" id="NF006516">
    <property type="entry name" value="PRK08963.1"/>
    <property type="match status" value="1"/>
</dbReference>
<dbReference type="InterPro" id="IPR020617">
    <property type="entry name" value="Thiolase_C"/>
</dbReference>
<evidence type="ECO:0000256" key="5">
    <source>
        <dbReference type="ARBA" id="ARBA00022963"/>
    </source>
</evidence>
<dbReference type="Proteomes" id="UP000295433">
    <property type="component" value="Unassembled WGS sequence"/>
</dbReference>
<dbReference type="NCBIfam" id="TIGR02446">
    <property type="entry name" value="FadI"/>
    <property type="match status" value="1"/>
</dbReference>
<dbReference type="GO" id="GO:0005829">
    <property type="term" value="C:cytosol"/>
    <property type="evidence" value="ECO:0007669"/>
    <property type="project" value="TreeGrafter"/>
</dbReference>
<feature type="domain" description="Thiolase N-terminal" evidence="11">
    <location>
        <begin position="16"/>
        <end position="288"/>
    </location>
</feature>
<comment type="subcellular location">
    <subcellularLocation>
        <location evidence="8">Cytoplasm</location>
    </subcellularLocation>
</comment>
<dbReference type="PROSITE" id="PS00098">
    <property type="entry name" value="THIOLASE_1"/>
    <property type="match status" value="1"/>
</dbReference>
<dbReference type="Pfam" id="PF00108">
    <property type="entry name" value="Thiolase_N"/>
    <property type="match status" value="1"/>
</dbReference>
<dbReference type="PROSITE" id="PS00099">
    <property type="entry name" value="THIOLASE_3"/>
    <property type="match status" value="1"/>
</dbReference>
<dbReference type="GO" id="GO:0006635">
    <property type="term" value="P:fatty acid beta-oxidation"/>
    <property type="evidence" value="ECO:0007669"/>
    <property type="project" value="UniProtKB-UniRule"/>
</dbReference>
<dbReference type="UniPathway" id="UPA00659"/>
<comment type="function">
    <text evidence="8">Catalyzes the final step of fatty acid oxidation in which acetyl-CoA is released and the CoA ester of a fatty acid two carbons shorter is formed.</text>
</comment>
<dbReference type="Gene3D" id="3.40.47.10">
    <property type="match status" value="1"/>
</dbReference>
<evidence type="ECO:0000313" key="13">
    <source>
        <dbReference type="EMBL" id="TCV07049.1"/>
    </source>
</evidence>
<proteinExistence type="inferred from homology"/>
<gene>
    <name evidence="8" type="primary">fadI</name>
    <name evidence="13" type="ORF">EDC54_103306</name>
</gene>
<dbReference type="GO" id="GO:0003988">
    <property type="term" value="F:acetyl-CoA C-acyltransferase activity"/>
    <property type="evidence" value="ECO:0007669"/>
    <property type="project" value="UniProtKB-UniRule"/>
</dbReference>
<keyword evidence="14" id="KW-1185">Reference proteome</keyword>
<dbReference type="InterPro" id="IPR020615">
    <property type="entry name" value="Thiolase_acyl_enz_int_AS"/>
</dbReference>
<dbReference type="PROSITE" id="PS00737">
    <property type="entry name" value="THIOLASE_2"/>
    <property type="match status" value="1"/>
</dbReference>
<dbReference type="SUPFAM" id="SSF53901">
    <property type="entry name" value="Thiolase-like"/>
    <property type="match status" value="2"/>
</dbReference>
<dbReference type="InterPro" id="IPR050521">
    <property type="entry name" value="3-ketoacyl-CoA_Thiolase"/>
</dbReference>
<evidence type="ECO:0000259" key="12">
    <source>
        <dbReference type="Pfam" id="PF02803"/>
    </source>
</evidence>
<feature type="domain" description="Thiolase C-terminal" evidence="12">
    <location>
        <begin position="296"/>
        <end position="434"/>
    </location>
</feature>
<dbReference type="InterPro" id="IPR020613">
    <property type="entry name" value="Thiolase_CS"/>
</dbReference>
<keyword evidence="7 8" id="KW-0012">Acyltransferase</keyword>
<dbReference type="InterPro" id="IPR020616">
    <property type="entry name" value="Thiolase_N"/>
</dbReference>
<evidence type="ECO:0000256" key="4">
    <source>
        <dbReference type="ARBA" id="ARBA00022832"/>
    </source>
</evidence>
<evidence type="ECO:0000256" key="9">
    <source>
        <dbReference type="PIRSR" id="PIRSR000429-1"/>
    </source>
</evidence>
<comment type="subunit">
    <text evidence="8">Heterotetramer of two alpha chains (FadJ) and two beta chains (FadI).</text>
</comment>
<comment type="pathway">
    <text evidence="8">Lipid metabolism; fatty acid beta-oxidation.</text>
</comment>
<dbReference type="RefSeq" id="WP_132454978.1">
    <property type="nucleotide sequence ID" value="NZ_JAWIZJ010000003.1"/>
</dbReference>
<sequence length="437" mass="46352">MSEVLPLITRRGDRIAFVSGLRTPFARQATAYHGVPAVELGKLVISELLVRTGIDSELIDLLVFGQVVQMPEAPNIAREIVLGTGMSVHTDAYSVSRACATSFQAIANVAESIMAGTIEVGIAGGADSSSVLPIGVSKTLARTLVDMNKARTLSQRLTLLSKLRPKDLLPVAPAVAEYSTGLRMGDTAEQMAKTYGITREEQDALAHRSHKLAAQAWASGVLRDEVMTAYVPPYEQALSEDNNIRHDSALEQYSRLRPAFDRRHGTVTAANSTPLTDGAAAVLMMSESKAKSLGMTPLGYLRSYAFHAIGVQRDMLLGPAYASPLALARAGVTLADLTLIDMHEAFAAQTLANLKLFASEAFAHRQLGRARALGDVDLTQFNVLGGSIAYGHPFAATGARMITQTLNELRRRGGGLGLATACAAGGLGAAMVLEVTP</sequence>
<name>A0A4R3VQS7_9GAMM</name>
<evidence type="ECO:0000259" key="11">
    <source>
        <dbReference type="Pfam" id="PF00108"/>
    </source>
</evidence>